<dbReference type="SUPFAM" id="SSF81321">
    <property type="entry name" value="Family A G protein-coupled receptor-like"/>
    <property type="match status" value="1"/>
</dbReference>
<feature type="transmembrane region" description="Helical" evidence="5">
    <location>
        <begin position="267"/>
        <end position="287"/>
    </location>
</feature>
<evidence type="ECO:0000256" key="4">
    <source>
        <dbReference type="ARBA" id="ARBA00023136"/>
    </source>
</evidence>
<evidence type="ECO:0000256" key="2">
    <source>
        <dbReference type="ARBA" id="ARBA00022692"/>
    </source>
</evidence>
<dbReference type="AlphaFoldDB" id="A0A8S1H5A7"/>
<gene>
    <name evidence="7" type="ORF">CAUJ_LOCUS6272</name>
</gene>
<dbReference type="GO" id="GO:0016020">
    <property type="term" value="C:membrane"/>
    <property type="evidence" value="ECO:0007669"/>
    <property type="project" value="UniProtKB-SubCell"/>
</dbReference>
<sequence length="392" mass="43995">MSLSRIYKRTPLDVVAPTLLLLDGVIGMAANGALLVVLCKESMTSFSVVCWVRAFVNFALLFLVFVVDNTPAALLGSSLLPESVESVIYNVVLLVYMINQVMSLFIAVNRCTAVFFPLHYNRIFRLSLTVIFMAVIYLYTIGAAVSRFIEKEKRNPPCRLLFSGEEMTWMAVPPELCSEDFGSMLTVGLTFGSLLLVVNFITFARIIHFQYVQNGDHQSSNEKVRANILLWFQTILQDLLYTTDFIFTAILGSLINERWWVFLSYTFVWENVLTLDGIIMMVFSAPAKPIRGRLRSFFSGKPKKPFQMQTISGRWKPMNISGVYERTALDLLAPVLIFVDGLIGIVANGALLVVLCKETMTSFSVVCWIRAFVNLVILLLVFVVDNAPAALL</sequence>
<evidence type="ECO:0000259" key="6">
    <source>
        <dbReference type="PROSITE" id="PS50262"/>
    </source>
</evidence>
<evidence type="ECO:0000256" key="3">
    <source>
        <dbReference type="ARBA" id="ARBA00022989"/>
    </source>
</evidence>
<dbReference type="PROSITE" id="PS50262">
    <property type="entry name" value="G_PROTEIN_RECEP_F1_2"/>
    <property type="match status" value="1"/>
</dbReference>
<evidence type="ECO:0000313" key="8">
    <source>
        <dbReference type="Proteomes" id="UP000835052"/>
    </source>
</evidence>
<dbReference type="PANTHER" id="PTHR23013">
    <property type="entry name" value="SERPENTINE RECEPTOR"/>
    <property type="match status" value="1"/>
</dbReference>
<reference evidence="7" key="1">
    <citation type="submission" date="2020-10" db="EMBL/GenBank/DDBJ databases">
        <authorList>
            <person name="Kikuchi T."/>
        </authorList>
    </citation>
    <scope>NUCLEOTIDE SEQUENCE</scope>
    <source>
        <strain evidence="7">NKZ352</strain>
    </source>
</reference>
<evidence type="ECO:0000313" key="7">
    <source>
        <dbReference type="EMBL" id="CAD6190353.1"/>
    </source>
</evidence>
<name>A0A8S1H5A7_9PELO</name>
<dbReference type="InterPro" id="IPR017452">
    <property type="entry name" value="GPCR_Rhodpsn_7TM"/>
</dbReference>
<protein>
    <recommendedName>
        <fullName evidence="6">G-protein coupled receptors family 1 profile domain-containing protein</fullName>
    </recommendedName>
</protein>
<feature type="transmembrane region" description="Helical" evidence="5">
    <location>
        <begin position="331"/>
        <end position="355"/>
    </location>
</feature>
<comment type="caution">
    <text evidence="7">The sequence shown here is derived from an EMBL/GenBank/DDBJ whole genome shotgun (WGS) entry which is preliminary data.</text>
</comment>
<organism evidence="7 8">
    <name type="scientific">Caenorhabditis auriculariae</name>
    <dbReference type="NCBI Taxonomy" id="2777116"/>
    <lineage>
        <taxon>Eukaryota</taxon>
        <taxon>Metazoa</taxon>
        <taxon>Ecdysozoa</taxon>
        <taxon>Nematoda</taxon>
        <taxon>Chromadorea</taxon>
        <taxon>Rhabditida</taxon>
        <taxon>Rhabditina</taxon>
        <taxon>Rhabditomorpha</taxon>
        <taxon>Rhabditoidea</taxon>
        <taxon>Rhabditidae</taxon>
        <taxon>Peloderinae</taxon>
        <taxon>Caenorhabditis</taxon>
    </lineage>
</organism>
<dbReference type="Proteomes" id="UP000835052">
    <property type="component" value="Unassembled WGS sequence"/>
</dbReference>
<keyword evidence="2 5" id="KW-0812">Transmembrane</keyword>
<evidence type="ECO:0000256" key="5">
    <source>
        <dbReference type="SAM" id="Phobius"/>
    </source>
</evidence>
<feature type="domain" description="G-protein coupled receptors family 1 profile" evidence="6">
    <location>
        <begin position="30"/>
        <end position="392"/>
    </location>
</feature>
<dbReference type="OrthoDB" id="5825164at2759"/>
<comment type="subcellular location">
    <subcellularLocation>
        <location evidence="1">Membrane</location>
    </subcellularLocation>
</comment>
<dbReference type="Pfam" id="PF10328">
    <property type="entry name" value="7TM_GPCR_Srx"/>
    <property type="match status" value="1"/>
</dbReference>
<dbReference type="EMBL" id="CAJGYM010000015">
    <property type="protein sequence ID" value="CAD6190353.1"/>
    <property type="molecule type" value="Genomic_DNA"/>
</dbReference>
<feature type="transmembrane region" description="Helical" evidence="5">
    <location>
        <begin position="46"/>
        <end position="67"/>
    </location>
</feature>
<feature type="transmembrane region" description="Helical" evidence="5">
    <location>
        <begin position="20"/>
        <end position="39"/>
    </location>
</feature>
<keyword evidence="8" id="KW-1185">Reference proteome</keyword>
<feature type="transmembrane region" description="Helical" evidence="5">
    <location>
        <begin position="184"/>
        <end position="207"/>
    </location>
</feature>
<dbReference type="InterPro" id="IPR019430">
    <property type="entry name" value="7TM_GPCR_serpentine_rcpt_Srx"/>
</dbReference>
<proteinExistence type="predicted"/>
<dbReference type="Gene3D" id="1.20.1070.10">
    <property type="entry name" value="Rhodopsin 7-helix transmembrane proteins"/>
    <property type="match status" value="1"/>
</dbReference>
<keyword evidence="4 5" id="KW-0472">Membrane</keyword>
<feature type="transmembrane region" description="Helical" evidence="5">
    <location>
        <begin position="87"/>
        <end position="108"/>
    </location>
</feature>
<accession>A0A8S1H5A7</accession>
<feature type="transmembrane region" description="Helical" evidence="5">
    <location>
        <begin position="128"/>
        <end position="149"/>
    </location>
</feature>
<dbReference type="PANTHER" id="PTHR23013:SF27">
    <property type="entry name" value="G-PROTEIN COUPLED RECEPTORS FAMILY 1 PROFILE DOMAIN-CONTAINING PROTEIN"/>
    <property type="match status" value="1"/>
</dbReference>
<evidence type="ECO:0000256" key="1">
    <source>
        <dbReference type="ARBA" id="ARBA00004370"/>
    </source>
</evidence>
<keyword evidence="3 5" id="KW-1133">Transmembrane helix</keyword>
<feature type="transmembrane region" description="Helical" evidence="5">
    <location>
        <begin position="361"/>
        <end position="384"/>
    </location>
</feature>